<dbReference type="SMART" id="SM00729">
    <property type="entry name" value="Elp3"/>
    <property type="match status" value="1"/>
</dbReference>
<dbReference type="InterPro" id="IPR013785">
    <property type="entry name" value="Aldolase_TIM"/>
</dbReference>
<keyword evidence="5" id="KW-0004">4Fe-4S</keyword>
<feature type="domain" description="Radical SAM core" evidence="7">
    <location>
        <begin position="48"/>
        <end position="274"/>
    </location>
</feature>
<dbReference type="GO" id="GO:0051539">
    <property type="term" value="F:4 iron, 4 sulfur cluster binding"/>
    <property type="evidence" value="ECO:0007669"/>
    <property type="project" value="UniProtKB-KW"/>
</dbReference>
<evidence type="ECO:0000256" key="2">
    <source>
        <dbReference type="ARBA" id="ARBA00022723"/>
    </source>
</evidence>
<dbReference type="EMBL" id="CP060637">
    <property type="protein sequence ID" value="QNM15467.1"/>
    <property type="molecule type" value="Genomic_DNA"/>
</dbReference>
<proteinExistence type="predicted"/>
<feature type="binding site" evidence="5">
    <location>
        <position position="62"/>
    </location>
    <ligand>
        <name>[4Fe-4S] cluster</name>
        <dbReference type="ChEBI" id="CHEBI:49883"/>
        <note>4Fe-4S-S-AdoMet</note>
    </ligand>
</feature>
<evidence type="ECO:0000259" key="7">
    <source>
        <dbReference type="PROSITE" id="PS51918"/>
    </source>
</evidence>
<gene>
    <name evidence="8" type="primary">hydE</name>
    <name evidence="8" type="ORF">H9Q81_01105</name>
</gene>
<dbReference type="Gene3D" id="3.20.20.70">
    <property type="entry name" value="Aldolase class I"/>
    <property type="match status" value="1"/>
</dbReference>
<dbReference type="GO" id="GO:0046872">
    <property type="term" value="F:metal ion binding"/>
    <property type="evidence" value="ECO:0007669"/>
    <property type="project" value="UniProtKB-KW"/>
</dbReference>
<dbReference type="SUPFAM" id="SSF102114">
    <property type="entry name" value="Radical SAM enzymes"/>
    <property type="match status" value="1"/>
</dbReference>
<dbReference type="NCBIfam" id="TIGR03956">
    <property type="entry name" value="rSAM_HydE"/>
    <property type="match status" value="1"/>
</dbReference>
<dbReference type="SFLD" id="SFLDS00029">
    <property type="entry name" value="Radical_SAM"/>
    <property type="match status" value="1"/>
</dbReference>
<dbReference type="InterPro" id="IPR034422">
    <property type="entry name" value="HydE/PylB-like"/>
</dbReference>
<comment type="cofactor">
    <cofactor evidence="5">
        <name>[4Fe-4S] cluster</name>
        <dbReference type="ChEBI" id="CHEBI:49883"/>
    </cofactor>
    <text evidence="5">Binds 1 [4Fe-4S] cluster. The cluster is coordinated with 3 cysteines and an exchangeable S-adenosyl-L-methionine.</text>
</comment>
<keyword evidence="1 5" id="KW-0949">S-adenosyl-L-methionine</keyword>
<dbReference type="SFLD" id="SFLDG01280">
    <property type="entry name" value="HydE/PylB-like"/>
    <property type="match status" value="1"/>
</dbReference>
<dbReference type="RefSeq" id="WP_187422942.1">
    <property type="nucleotide sequence ID" value="NZ_CP060637.1"/>
</dbReference>
<evidence type="ECO:0000256" key="1">
    <source>
        <dbReference type="ARBA" id="ARBA00022691"/>
    </source>
</evidence>
<reference evidence="8 9" key="1">
    <citation type="submission" date="2020-08" db="EMBL/GenBank/DDBJ databases">
        <authorList>
            <person name="Liu C."/>
            <person name="Sun Q."/>
        </authorList>
    </citation>
    <scope>NUCLEOTIDE SEQUENCE [LARGE SCALE GENOMIC DNA]</scope>
    <source>
        <strain evidence="8 9">NSJ-57</strain>
    </source>
</reference>
<accession>A0A7G9GXD5</accession>
<dbReference type="Pfam" id="PF04055">
    <property type="entry name" value="Radical_SAM"/>
    <property type="match status" value="1"/>
</dbReference>
<dbReference type="PIRSF" id="PIRSF004762">
    <property type="entry name" value="CHP00423"/>
    <property type="match status" value="1"/>
</dbReference>
<evidence type="ECO:0000256" key="4">
    <source>
        <dbReference type="ARBA" id="ARBA00023014"/>
    </source>
</evidence>
<name>A0A7G9GXD5_9FUSO</name>
<dbReference type="GO" id="GO:0016740">
    <property type="term" value="F:transferase activity"/>
    <property type="evidence" value="ECO:0007669"/>
    <property type="project" value="TreeGrafter"/>
</dbReference>
<feature type="binding site" evidence="6">
    <location>
        <position position="164"/>
    </location>
    <ligand>
        <name>S-adenosyl-L-methionine</name>
        <dbReference type="ChEBI" id="CHEBI:59789"/>
    </ligand>
</feature>
<dbReference type="InterPro" id="IPR058240">
    <property type="entry name" value="rSAM_sf"/>
</dbReference>
<evidence type="ECO:0000313" key="8">
    <source>
        <dbReference type="EMBL" id="QNM15467.1"/>
    </source>
</evidence>
<dbReference type="Proteomes" id="UP000515913">
    <property type="component" value="Chromosome"/>
</dbReference>
<dbReference type="AlphaFoldDB" id="A0A7G9GXD5"/>
<sequence length="364" mass="41767">MKKSIVEILNQEEFSKEDLVALMKIDNNTDMELLMKKAYEVKAKYIGKKVYYRGLIEISNICIKNCNYCGIRKGNTKVQRFSMTRSEIMDAVKWIYDHNYASIALQSGERQDEEFVLFIEDLLKEIKKISNGKLGVTLSLGEQTKETYKRWFDAGAHRYLLRIESTKDSLFKKLHPQDNCHTYEVRKRCLEYLRDVGYQVGTGVMIGLPGQTEEDLVNDILFYKDMNIDMIGMGPYILHHDTPLGQEWKGTVISEEKRVELGLKMIAITRIFLKDVNIAATTALQGLDPKGREKGLAAGANILMPTATAQQHKNKYLLYDNKPGINDSVEKSHEEMDKKVHAVGDEIVYGEWGDSIHFKNKHNK</sequence>
<evidence type="ECO:0000256" key="5">
    <source>
        <dbReference type="PIRSR" id="PIRSR004762-1"/>
    </source>
</evidence>
<dbReference type="KEGG" id="fho:H9Q81_01105"/>
<dbReference type="InterPro" id="IPR007197">
    <property type="entry name" value="rSAM"/>
</dbReference>
<feature type="binding site" evidence="5">
    <location>
        <position position="69"/>
    </location>
    <ligand>
        <name>[4Fe-4S] cluster</name>
        <dbReference type="ChEBI" id="CHEBI:49883"/>
        <note>4Fe-4S-S-AdoMet</note>
    </ligand>
</feature>
<feature type="binding site" evidence="6">
    <location>
        <position position="186"/>
    </location>
    <ligand>
        <name>S-adenosyl-L-methionine</name>
        <dbReference type="ChEBI" id="CHEBI:59789"/>
    </ligand>
</feature>
<dbReference type="PANTHER" id="PTHR43726">
    <property type="entry name" value="3-METHYLORNITHINE SYNTHASE"/>
    <property type="match status" value="1"/>
</dbReference>
<dbReference type="CDD" id="cd01335">
    <property type="entry name" value="Radical_SAM"/>
    <property type="match status" value="1"/>
</dbReference>
<dbReference type="SFLD" id="SFLDG01082">
    <property type="entry name" value="B12-binding_domain_containing"/>
    <property type="match status" value="1"/>
</dbReference>
<feature type="binding site" evidence="5">
    <location>
        <position position="66"/>
    </location>
    <ligand>
        <name>[4Fe-4S] cluster</name>
        <dbReference type="ChEBI" id="CHEBI:49883"/>
        <note>4Fe-4S-S-AdoMet</note>
    </ligand>
</feature>
<keyword evidence="4 5" id="KW-0411">Iron-sulfur</keyword>
<organism evidence="8 9">
    <name type="scientific">Fusobacterium hominis</name>
    <dbReference type="NCBI Taxonomy" id="2764326"/>
    <lineage>
        <taxon>Bacteria</taxon>
        <taxon>Fusobacteriati</taxon>
        <taxon>Fusobacteriota</taxon>
        <taxon>Fusobacteriia</taxon>
        <taxon>Fusobacteriales</taxon>
        <taxon>Fusobacteriaceae</taxon>
        <taxon>Fusobacterium</taxon>
    </lineage>
</organism>
<dbReference type="InterPro" id="IPR006638">
    <property type="entry name" value="Elp3/MiaA/NifB-like_rSAM"/>
</dbReference>
<keyword evidence="3 5" id="KW-0408">Iron</keyword>
<dbReference type="PROSITE" id="PS51918">
    <property type="entry name" value="RADICAL_SAM"/>
    <property type="match status" value="1"/>
</dbReference>
<feature type="binding site" evidence="6">
    <location>
        <position position="139"/>
    </location>
    <ligand>
        <name>(3R)-3-methyl-D-ornithine</name>
        <dbReference type="ChEBI" id="CHEBI:64642"/>
    </ligand>
</feature>
<protein>
    <submittedName>
        <fullName evidence="8">[FeFe] hydrogenase H-cluster radical SAM maturase HydE</fullName>
    </submittedName>
</protein>
<keyword evidence="9" id="KW-1185">Reference proteome</keyword>
<evidence type="ECO:0000313" key="9">
    <source>
        <dbReference type="Proteomes" id="UP000515913"/>
    </source>
</evidence>
<keyword evidence="2" id="KW-0479">Metal-binding</keyword>
<dbReference type="SFLD" id="SFLDG01060">
    <property type="entry name" value="BATS_domain_containing"/>
    <property type="match status" value="1"/>
</dbReference>
<evidence type="ECO:0000256" key="6">
    <source>
        <dbReference type="PIRSR" id="PIRSR004762-2"/>
    </source>
</evidence>
<dbReference type="InterPro" id="IPR024021">
    <property type="entry name" value="FeFe-hyd_HydE_rSAM"/>
</dbReference>
<evidence type="ECO:0000256" key="3">
    <source>
        <dbReference type="ARBA" id="ARBA00023004"/>
    </source>
</evidence>
<dbReference type="PANTHER" id="PTHR43726:SF1">
    <property type="entry name" value="BIOTIN SYNTHASE"/>
    <property type="match status" value="1"/>
</dbReference>